<accession>A0AA45WUL1</accession>
<dbReference type="RefSeq" id="WP_283408525.1">
    <property type="nucleotide sequence ID" value="NZ_FXUF01000003.1"/>
</dbReference>
<feature type="domain" description="Tripartite ATP-independent periplasmic transporters DctQ component" evidence="10">
    <location>
        <begin position="25"/>
        <end position="153"/>
    </location>
</feature>
<dbReference type="EMBL" id="FXUF01000003">
    <property type="protein sequence ID" value="SMP48571.1"/>
    <property type="molecule type" value="Genomic_DNA"/>
</dbReference>
<dbReference type="InterPro" id="IPR007387">
    <property type="entry name" value="TRAP_DctQ"/>
</dbReference>
<protein>
    <submittedName>
        <fullName evidence="11">TRAP-type C4-dicarboxylate transport system, small permease component</fullName>
    </submittedName>
</protein>
<evidence type="ECO:0000256" key="2">
    <source>
        <dbReference type="ARBA" id="ARBA00022448"/>
    </source>
</evidence>
<feature type="transmembrane region" description="Helical" evidence="9">
    <location>
        <begin position="15"/>
        <end position="34"/>
    </location>
</feature>
<comment type="similarity">
    <text evidence="8">Belongs to the TRAP transporter small permease family.</text>
</comment>
<keyword evidence="6 9" id="KW-1133">Transmembrane helix</keyword>
<sequence length="192" mass="21935">MKVIKWLDDHFEESILIILLATISTVMMAQILARTFVRSMPWPEEFARYCYIWTVFLSLGYTIKKGNMLRVTVVMDMLPQKLRKSIEILTNLMVLVLFAILFRYSITYTGIIKTTGQLSPAMRIPMWMMYLSTNIGFALAVVRMIQEIINNFKNFNQKIETTVEATLKEAQQEVASTGTTLSDATNLTGGDV</sequence>
<keyword evidence="2" id="KW-0813">Transport</keyword>
<dbReference type="AlphaFoldDB" id="A0AA45WUL1"/>
<dbReference type="Proteomes" id="UP001158066">
    <property type="component" value="Unassembled WGS sequence"/>
</dbReference>
<keyword evidence="5 9" id="KW-0812">Transmembrane</keyword>
<comment type="subcellular location">
    <subcellularLocation>
        <location evidence="1">Cell inner membrane</location>
        <topology evidence="1">Multi-pass membrane protein</topology>
    </subcellularLocation>
</comment>
<evidence type="ECO:0000313" key="12">
    <source>
        <dbReference type="Proteomes" id="UP001158066"/>
    </source>
</evidence>
<evidence type="ECO:0000256" key="9">
    <source>
        <dbReference type="SAM" id="Phobius"/>
    </source>
</evidence>
<comment type="caution">
    <text evidence="11">The sequence shown here is derived from an EMBL/GenBank/DDBJ whole genome shotgun (WGS) entry which is preliminary data.</text>
</comment>
<feature type="transmembrane region" description="Helical" evidence="9">
    <location>
        <begin position="126"/>
        <end position="145"/>
    </location>
</feature>
<keyword evidence="12" id="KW-1185">Reference proteome</keyword>
<dbReference type="GO" id="GO:0005886">
    <property type="term" value="C:plasma membrane"/>
    <property type="evidence" value="ECO:0007669"/>
    <property type="project" value="UniProtKB-SubCell"/>
</dbReference>
<evidence type="ECO:0000256" key="4">
    <source>
        <dbReference type="ARBA" id="ARBA00022519"/>
    </source>
</evidence>
<dbReference type="GO" id="GO:0015740">
    <property type="term" value="P:C4-dicarboxylate transport"/>
    <property type="evidence" value="ECO:0007669"/>
    <property type="project" value="TreeGrafter"/>
</dbReference>
<gene>
    <name evidence="11" type="ORF">SAMN06296020_103260</name>
</gene>
<keyword evidence="4" id="KW-0997">Cell inner membrane</keyword>
<evidence type="ECO:0000256" key="5">
    <source>
        <dbReference type="ARBA" id="ARBA00022692"/>
    </source>
</evidence>
<feature type="transmembrane region" description="Helical" evidence="9">
    <location>
        <begin position="85"/>
        <end position="106"/>
    </location>
</feature>
<evidence type="ECO:0000313" key="11">
    <source>
        <dbReference type="EMBL" id="SMP48571.1"/>
    </source>
</evidence>
<evidence type="ECO:0000256" key="6">
    <source>
        <dbReference type="ARBA" id="ARBA00022989"/>
    </source>
</evidence>
<evidence type="ECO:0000256" key="8">
    <source>
        <dbReference type="ARBA" id="ARBA00038436"/>
    </source>
</evidence>
<dbReference type="InterPro" id="IPR055348">
    <property type="entry name" value="DctQ"/>
</dbReference>
<proteinExistence type="inferred from homology"/>
<dbReference type="PANTHER" id="PTHR35011:SF2">
    <property type="entry name" value="2,3-DIKETO-L-GULONATE TRAP TRANSPORTER SMALL PERMEASE PROTEIN YIAM"/>
    <property type="match status" value="1"/>
</dbReference>
<evidence type="ECO:0000259" key="10">
    <source>
        <dbReference type="Pfam" id="PF04290"/>
    </source>
</evidence>
<name>A0AA45WUL1_9CLOT</name>
<evidence type="ECO:0000256" key="3">
    <source>
        <dbReference type="ARBA" id="ARBA00022475"/>
    </source>
</evidence>
<organism evidence="11 12">
    <name type="scientific">Anoxynatronum buryatiense</name>
    <dbReference type="NCBI Taxonomy" id="489973"/>
    <lineage>
        <taxon>Bacteria</taxon>
        <taxon>Bacillati</taxon>
        <taxon>Bacillota</taxon>
        <taxon>Clostridia</taxon>
        <taxon>Eubacteriales</taxon>
        <taxon>Clostridiaceae</taxon>
        <taxon>Anoxynatronum</taxon>
    </lineage>
</organism>
<evidence type="ECO:0000256" key="1">
    <source>
        <dbReference type="ARBA" id="ARBA00004429"/>
    </source>
</evidence>
<dbReference type="Pfam" id="PF04290">
    <property type="entry name" value="DctQ"/>
    <property type="match status" value="1"/>
</dbReference>
<evidence type="ECO:0000256" key="7">
    <source>
        <dbReference type="ARBA" id="ARBA00023136"/>
    </source>
</evidence>
<keyword evidence="3" id="KW-1003">Cell membrane</keyword>
<keyword evidence="7 9" id="KW-0472">Membrane</keyword>
<dbReference type="GO" id="GO:0022857">
    <property type="term" value="F:transmembrane transporter activity"/>
    <property type="evidence" value="ECO:0007669"/>
    <property type="project" value="TreeGrafter"/>
</dbReference>
<dbReference type="PANTHER" id="PTHR35011">
    <property type="entry name" value="2,3-DIKETO-L-GULONATE TRAP TRANSPORTER SMALL PERMEASE PROTEIN YIAM"/>
    <property type="match status" value="1"/>
</dbReference>
<reference evidence="11" key="1">
    <citation type="submission" date="2017-05" db="EMBL/GenBank/DDBJ databases">
        <authorList>
            <person name="Varghese N."/>
            <person name="Submissions S."/>
        </authorList>
    </citation>
    <scope>NUCLEOTIDE SEQUENCE</scope>
    <source>
        <strain evidence="11">Su22</strain>
    </source>
</reference>